<protein>
    <recommendedName>
        <fullName evidence="15">Ion transport domain-containing protein</fullName>
    </recommendedName>
</protein>
<dbReference type="Pfam" id="PF00520">
    <property type="entry name" value="Ion_trans"/>
    <property type="match status" value="1"/>
</dbReference>
<keyword evidence="4 14" id="KW-0812">Transmembrane</keyword>
<evidence type="ECO:0000256" key="7">
    <source>
        <dbReference type="ARBA" id="ARBA00023043"/>
    </source>
</evidence>
<evidence type="ECO:0000256" key="11">
    <source>
        <dbReference type="ARBA" id="ARBA00023303"/>
    </source>
</evidence>
<evidence type="ECO:0000256" key="5">
    <source>
        <dbReference type="ARBA" id="ARBA00022737"/>
    </source>
</evidence>
<sequence length="1129" mass="127165">MAQVKAEGRERKKGSFPKKHPFLWKSMEMDERTEGESPGEDENGQDNEAFSDQPFPSPAQQNNRNHHMPHPQQQQHPKRGRRMQRREEQTINRHRKLSRAIRLKDGDTVRALVMEYTNVEGDNGKYNLGAALFVAVKTGDLSCVRPILDKVSDIRYADSDGNTALHVACAQGSADIVEKLLEKKVDVSRENKQKMRPLTLATQGSHTDVVRAILTHRVPKPEDIDDALTLAAAKGHCQIVKVLMESGFGTSKGINSAMVNTAEHGHPECLELLLAHPGIDLNFRSNQKTALHKCILRSGDMRCLQLLLDRGADPNVQDSLGATPTYYMVFRDGERNDEGLELLIKHHADVDIGIKDKDLKPLHAAAGLQDPRCLQILLDQYGDDGVNAKTSEGRNCLHCAAMEGRVENVRVILSEPLFRIDDKDEKGNTALHLAAYEGHADIVKELLAKSAIWTEANVDGNTPIHLAAQSTDLEVLRLLFDRARNSGAAEAVNHGIDFTDQGAEEYHDPSSGSGIIQALLRAANNEGETPVHLAAKSGGGDAVHFLVEHGGSITTRDASGRTPMSIMIQKTPGIITRLLDRGIQSRNDPDSKLLEVHFDFSIFRVEEDANQESHTHFWDFGRPASKASSVARTLRTDTDNVKEFVDGGRSDFLDHPLCLIFTMMKWYRYRRIWLLQLVLYVLFVLSLTSYECIFYGYLTYEALGNGSGLKCELNDTEFDEKSVACTFYDVSLVFLYIFTILILIQEIMQIGFIKARYFLQWENYLQLGLMVLVILTSPYPSASESYHVFQHHLSAIIVLFAWIQLMIIIGRSPVLGIYITLFRKMAKIFIKFILIYIWVIVGSSLSFFILFRGASGFDNDYNPFDNPLKSFAKSMIMLTGEFDYVSSFSAEILYPYTTHILYLAFVLLVSLILGNLLVALAVNDLNKIQKEADVKKVANMLELISYIEYLIPYKRLLFLPTEQDPEFVKMLPNDPETHTKVFIRFRSRFRLPTMSSEKAMTVDPETRTKIQGIVKARRKKQERRISRGYLYPHESVRLKRLSFVTGPTPDQDGAKRNSRYVSQLNPIAEDQPDGATTRASFSTGAVDVDRRLNALELGMERCLARLDELLRISYTKNWGSIESLSSSIA</sequence>
<dbReference type="Proteomes" id="UP000677054">
    <property type="component" value="Unassembled WGS sequence"/>
</dbReference>
<dbReference type="Pfam" id="PF12796">
    <property type="entry name" value="Ank_2"/>
    <property type="match status" value="5"/>
</dbReference>
<feature type="repeat" description="ANK" evidence="12">
    <location>
        <begin position="426"/>
        <end position="451"/>
    </location>
</feature>
<evidence type="ECO:0000256" key="1">
    <source>
        <dbReference type="ARBA" id="ARBA00004141"/>
    </source>
</evidence>
<dbReference type="InterPro" id="IPR005821">
    <property type="entry name" value="Ion_trans_dom"/>
</dbReference>
<reference evidence="16" key="1">
    <citation type="submission" date="2020-11" db="EMBL/GenBank/DDBJ databases">
        <authorList>
            <person name="Tran Van P."/>
        </authorList>
    </citation>
    <scope>NUCLEOTIDE SEQUENCE</scope>
</reference>
<dbReference type="EMBL" id="CAJPEV010000389">
    <property type="protein sequence ID" value="CAG0884772.1"/>
    <property type="molecule type" value="Genomic_DNA"/>
</dbReference>
<dbReference type="SMART" id="SM00248">
    <property type="entry name" value="ANK"/>
    <property type="match status" value="13"/>
</dbReference>
<feature type="transmembrane region" description="Helical" evidence="14">
    <location>
        <begin position="793"/>
        <end position="821"/>
    </location>
</feature>
<dbReference type="GO" id="GO:0034703">
    <property type="term" value="C:cation channel complex"/>
    <property type="evidence" value="ECO:0007669"/>
    <property type="project" value="UniProtKB-ARBA"/>
</dbReference>
<dbReference type="PROSITE" id="PS50088">
    <property type="entry name" value="ANK_REPEAT"/>
    <property type="match status" value="5"/>
</dbReference>
<evidence type="ECO:0000256" key="3">
    <source>
        <dbReference type="ARBA" id="ARBA00022606"/>
    </source>
</evidence>
<feature type="transmembrane region" description="Helical" evidence="14">
    <location>
        <begin position="828"/>
        <end position="851"/>
    </location>
</feature>
<name>A0A7R8X9V0_9CRUS</name>
<dbReference type="InterPro" id="IPR002110">
    <property type="entry name" value="Ankyrin_rpt"/>
</dbReference>
<evidence type="ECO:0000256" key="6">
    <source>
        <dbReference type="ARBA" id="ARBA00022989"/>
    </source>
</evidence>
<keyword evidence="11" id="KW-0407">Ion channel</keyword>
<feature type="repeat" description="ANK" evidence="12">
    <location>
        <begin position="286"/>
        <end position="319"/>
    </location>
</feature>
<gene>
    <name evidence="16" type="ORF">DSTB1V02_LOCUS3154</name>
</gene>
<evidence type="ECO:0000256" key="2">
    <source>
        <dbReference type="ARBA" id="ARBA00022448"/>
    </source>
</evidence>
<feature type="transmembrane region" description="Helical" evidence="14">
    <location>
        <begin position="672"/>
        <end position="698"/>
    </location>
</feature>
<feature type="compositionally biased region" description="Basic and acidic residues" evidence="13">
    <location>
        <begin position="1"/>
        <end position="10"/>
    </location>
</feature>
<keyword evidence="3" id="KW-0716">Sensory transduction</keyword>
<keyword evidence="6 14" id="KW-1133">Transmembrane helix</keyword>
<proteinExistence type="predicted"/>
<feature type="transmembrane region" description="Helical" evidence="14">
    <location>
        <begin position="726"/>
        <end position="744"/>
    </location>
</feature>
<dbReference type="GO" id="GO:0005216">
    <property type="term" value="F:monoatomic ion channel activity"/>
    <property type="evidence" value="ECO:0007669"/>
    <property type="project" value="InterPro"/>
</dbReference>
<evidence type="ECO:0000256" key="9">
    <source>
        <dbReference type="ARBA" id="ARBA00023136"/>
    </source>
</evidence>
<dbReference type="EMBL" id="LR899906">
    <property type="protein sequence ID" value="CAD7243224.1"/>
    <property type="molecule type" value="Genomic_DNA"/>
</dbReference>
<keyword evidence="10" id="KW-0325">Glycoprotein</keyword>
<keyword evidence="5" id="KW-0677">Repeat</keyword>
<dbReference type="PRINTS" id="PR01415">
    <property type="entry name" value="ANKYRIN"/>
</dbReference>
<feature type="transmembrane region" description="Helical" evidence="14">
    <location>
        <begin position="900"/>
        <end position="922"/>
    </location>
</feature>
<evidence type="ECO:0000259" key="15">
    <source>
        <dbReference type="Pfam" id="PF00520"/>
    </source>
</evidence>
<dbReference type="SUPFAM" id="SSF48403">
    <property type="entry name" value="Ankyrin repeat"/>
    <property type="match status" value="2"/>
</dbReference>
<dbReference type="InterPro" id="IPR052076">
    <property type="entry name" value="TRP_cation_channel"/>
</dbReference>
<dbReference type="PROSITE" id="PS50297">
    <property type="entry name" value="ANK_REP_REGION"/>
    <property type="match status" value="4"/>
</dbReference>
<feature type="compositionally biased region" description="Basic residues" evidence="13">
    <location>
        <begin position="11"/>
        <end position="22"/>
    </location>
</feature>
<dbReference type="InterPro" id="IPR036770">
    <property type="entry name" value="Ankyrin_rpt-contain_sf"/>
</dbReference>
<evidence type="ECO:0000256" key="14">
    <source>
        <dbReference type="SAM" id="Phobius"/>
    </source>
</evidence>
<feature type="repeat" description="ANK" evidence="12">
    <location>
        <begin position="526"/>
        <end position="558"/>
    </location>
</feature>
<evidence type="ECO:0000256" key="4">
    <source>
        <dbReference type="ARBA" id="ARBA00022692"/>
    </source>
</evidence>
<evidence type="ECO:0000256" key="12">
    <source>
        <dbReference type="PROSITE-ProRule" id="PRU00023"/>
    </source>
</evidence>
<keyword evidence="9 14" id="KW-0472">Membrane</keyword>
<evidence type="ECO:0000256" key="10">
    <source>
        <dbReference type="ARBA" id="ARBA00023180"/>
    </source>
</evidence>
<keyword evidence="7 12" id="KW-0040">ANK repeat</keyword>
<feature type="region of interest" description="Disordered" evidence="13">
    <location>
        <begin position="1"/>
        <end position="97"/>
    </location>
</feature>
<organism evidence="16">
    <name type="scientific">Darwinula stevensoni</name>
    <dbReference type="NCBI Taxonomy" id="69355"/>
    <lineage>
        <taxon>Eukaryota</taxon>
        <taxon>Metazoa</taxon>
        <taxon>Ecdysozoa</taxon>
        <taxon>Arthropoda</taxon>
        <taxon>Crustacea</taxon>
        <taxon>Oligostraca</taxon>
        <taxon>Ostracoda</taxon>
        <taxon>Podocopa</taxon>
        <taxon>Podocopida</taxon>
        <taxon>Darwinulocopina</taxon>
        <taxon>Darwinuloidea</taxon>
        <taxon>Darwinulidae</taxon>
        <taxon>Darwinula</taxon>
    </lineage>
</organism>
<evidence type="ECO:0000313" key="17">
    <source>
        <dbReference type="Proteomes" id="UP000677054"/>
    </source>
</evidence>
<feature type="repeat" description="ANK" evidence="12">
    <location>
        <begin position="160"/>
        <end position="192"/>
    </location>
</feature>
<feature type="domain" description="Ion transport" evidence="15">
    <location>
        <begin position="681"/>
        <end position="932"/>
    </location>
</feature>
<evidence type="ECO:0000256" key="8">
    <source>
        <dbReference type="ARBA" id="ARBA00023065"/>
    </source>
</evidence>
<comment type="subcellular location">
    <subcellularLocation>
        <location evidence="1">Membrane</location>
        <topology evidence="1">Multi-pass membrane protein</topology>
    </subcellularLocation>
</comment>
<evidence type="ECO:0000313" key="16">
    <source>
        <dbReference type="EMBL" id="CAD7243224.1"/>
    </source>
</evidence>
<dbReference type="Gene3D" id="1.25.40.20">
    <property type="entry name" value="Ankyrin repeat-containing domain"/>
    <property type="match status" value="3"/>
</dbReference>
<dbReference type="PANTHER" id="PTHR47143:SF1">
    <property type="entry name" value="ION_TRANS DOMAIN-CONTAINING PROTEIN"/>
    <property type="match status" value="1"/>
</dbReference>
<dbReference type="OrthoDB" id="5402602at2759"/>
<keyword evidence="2" id="KW-0813">Transport</keyword>
<keyword evidence="17" id="KW-1185">Reference proteome</keyword>
<dbReference type="AlphaFoldDB" id="A0A7R8X9V0"/>
<keyword evidence="8" id="KW-0406">Ion transport</keyword>
<accession>A0A7R8X9V0</accession>
<feature type="compositionally biased region" description="Acidic residues" evidence="13">
    <location>
        <begin position="36"/>
        <end position="45"/>
    </location>
</feature>
<dbReference type="PANTHER" id="PTHR47143">
    <property type="entry name" value="TRANSIENT RECEPTOR POTENTIAL CATION CHANNEL PROTEIN PAINLESS"/>
    <property type="match status" value="1"/>
</dbReference>
<evidence type="ECO:0000256" key="13">
    <source>
        <dbReference type="SAM" id="MobiDB-lite"/>
    </source>
</evidence>
<feature type="repeat" description="ANK" evidence="12">
    <location>
        <begin position="459"/>
        <end position="491"/>
    </location>
</feature>